<gene>
    <name evidence="1" type="ORF">UT24_C0003G0058</name>
</gene>
<protein>
    <submittedName>
        <fullName evidence="1">Uncharacterized protein</fullName>
    </submittedName>
</protein>
<name>A0A0G0MML6_9BACT</name>
<dbReference type="AlphaFoldDB" id="A0A0G0MML6"/>
<proteinExistence type="predicted"/>
<dbReference type="STRING" id="1618574.UT24_C0003G0058"/>
<evidence type="ECO:0000313" key="1">
    <source>
        <dbReference type="EMBL" id="KKR01651.1"/>
    </source>
</evidence>
<dbReference type="Proteomes" id="UP000033881">
    <property type="component" value="Unassembled WGS sequence"/>
</dbReference>
<dbReference type="EMBL" id="LBWB01000003">
    <property type="protein sequence ID" value="KKR01651.1"/>
    <property type="molecule type" value="Genomic_DNA"/>
</dbReference>
<sequence>MTDKKKKPRTYSSGNRQLAFRRLVFGTLIRTRLLEGLTWEELPKKIADTLNVQVSRGRGIRSKLVEWSWIKFTPSKVEITDVSFREFEAS</sequence>
<accession>A0A0G0MML6</accession>
<evidence type="ECO:0000313" key="2">
    <source>
        <dbReference type="Proteomes" id="UP000033881"/>
    </source>
</evidence>
<comment type="caution">
    <text evidence="1">The sequence shown here is derived from an EMBL/GenBank/DDBJ whole genome shotgun (WGS) entry which is preliminary data.</text>
</comment>
<organism evidence="1 2">
    <name type="scientific">Candidatus Woesebacteria bacterium GW2011_GWB1_39_12</name>
    <dbReference type="NCBI Taxonomy" id="1618574"/>
    <lineage>
        <taxon>Bacteria</taxon>
        <taxon>Candidatus Woeseibacteriota</taxon>
    </lineage>
</organism>
<reference evidence="1 2" key="1">
    <citation type="journal article" date="2015" name="Nature">
        <title>rRNA introns, odd ribosomes, and small enigmatic genomes across a large radiation of phyla.</title>
        <authorList>
            <person name="Brown C.T."/>
            <person name="Hug L.A."/>
            <person name="Thomas B.C."/>
            <person name="Sharon I."/>
            <person name="Castelle C.J."/>
            <person name="Singh A."/>
            <person name="Wilkins M.J."/>
            <person name="Williams K.H."/>
            <person name="Banfield J.F."/>
        </authorList>
    </citation>
    <scope>NUCLEOTIDE SEQUENCE [LARGE SCALE GENOMIC DNA]</scope>
</reference>